<feature type="transmembrane region" description="Helical" evidence="7">
    <location>
        <begin position="747"/>
        <end position="770"/>
    </location>
</feature>
<evidence type="ECO:0000259" key="8">
    <source>
        <dbReference type="Pfam" id="PF01494"/>
    </source>
</evidence>
<dbReference type="PRINTS" id="PR00420">
    <property type="entry name" value="RNGMNOXGNASE"/>
</dbReference>
<feature type="transmembrane region" description="Helical" evidence="7">
    <location>
        <begin position="491"/>
        <end position="513"/>
    </location>
</feature>
<dbReference type="InterPro" id="IPR050562">
    <property type="entry name" value="FAD_mOase_fung"/>
</dbReference>
<feature type="transmembrane region" description="Helical" evidence="7">
    <location>
        <begin position="588"/>
        <end position="605"/>
    </location>
</feature>
<sequence length="868" mass="94191">MEGRAQKGKTPTLDSPRPKTLIPSQKRKGKMSTGKDFRVLIAGGSIAGLSLALALEQHGIDFLVLEGHAAIAPQVGASIAVLPSGFRLLDQLGCYEDVMALVSCTIDNFVIRGPDGRALVHVRDLEEHLVRRHGYPMVFFERRMVVEVLYRRVRQKGKVMTSKRVVGLRQDGGGVHVECQDGSSYEGSVLAGADGIHSTVGREMARTSGAAGGDGLPVQYRCLFGISERVPGIGEDTLHHVTNHGSSLFAASGPNDRTYWCLFTSLGETYYGDALPPYDEKDEAETVAKHGGDAVTETVRFRDLYERRLVSVRTPLHEGVLEKWYDGRCIVVGDAVHKFNPIIGLGGMNALETTAALTNHLVALLKSSESPSTAELESVFAKTQDSRRPRAQALVDVSKQTQHRFAMSTPRLSFLNRYYYPAIGTGPALRWLTGAYPGAVGLETKKEKERSDSGVPGGEKGRTLPDWLPRPTSHALPYEDELLHRPEPRSILVSGAITALLVGLAALGVYLLLHIGHVNGTFRLVDEAVWQGAVDIRGQGMTDLRQVFGRAGWLSGLNRPASTLVAVFLPVIAESGGAPAILERKLQAGYFLLSVVLPVLAVVSVEGSRKRNTWSPMWSPTSWLMVAQLLGLGLVLPLYLLALYRSSSHTAYWMPAERFVPHAFSRAIKPALALGFLVPSALLAGAMTCTWEYAQESIALWQVSPVLVSLAADWISAFLAGPRRAAGEKKTFLEDYQELDLPGLKTLYNFVFVVASAAHTAILLTLVWTPGLSVAGAFVPHEPRHPVADIAEGVGIFLKFDLLLTVASMLVWCSINCAELRRVGADGAPFLKSVGLVVAGSILLGPGAAFIAFWKQREMKVARPELRI</sequence>
<dbReference type="AlphaFoldDB" id="A0AAN9UIU6"/>
<evidence type="ECO:0000313" key="9">
    <source>
        <dbReference type="EMBL" id="KAK7744989.1"/>
    </source>
</evidence>
<dbReference type="GO" id="GO:0071949">
    <property type="term" value="F:FAD binding"/>
    <property type="evidence" value="ECO:0007669"/>
    <property type="project" value="InterPro"/>
</dbReference>
<evidence type="ECO:0000256" key="3">
    <source>
        <dbReference type="ARBA" id="ARBA00022630"/>
    </source>
</evidence>
<protein>
    <recommendedName>
        <fullName evidence="8">FAD-binding domain-containing protein</fullName>
    </recommendedName>
</protein>
<organism evidence="9 10">
    <name type="scientific">Cytospora paraplurivora</name>
    <dbReference type="NCBI Taxonomy" id="2898453"/>
    <lineage>
        <taxon>Eukaryota</taxon>
        <taxon>Fungi</taxon>
        <taxon>Dikarya</taxon>
        <taxon>Ascomycota</taxon>
        <taxon>Pezizomycotina</taxon>
        <taxon>Sordariomycetes</taxon>
        <taxon>Sordariomycetidae</taxon>
        <taxon>Diaporthales</taxon>
        <taxon>Cytosporaceae</taxon>
        <taxon>Cytospora</taxon>
    </lineage>
</organism>
<dbReference type="Proteomes" id="UP001320245">
    <property type="component" value="Unassembled WGS sequence"/>
</dbReference>
<feature type="transmembrane region" description="Helical" evidence="7">
    <location>
        <begin position="834"/>
        <end position="854"/>
    </location>
</feature>
<dbReference type="EMBL" id="JAJSPL020000009">
    <property type="protein sequence ID" value="KAK7744989.1"/>
    <property type="molecule type" value="Genomic_DNA"/>
</dbReference>
<dbReference type="SUPFAM" id="SSF51905">
    <property type="entry name" value="FAD/NAD(P)-binding domain"/>
    <property type="match status" value="1"/>
</dbReference>
<evidence type="ECO:0000256" key="2">
    <source>
        <dbReference type="ARBA" id="ARBA00007992"/>
    </source>
</evidence>
<dbReference type="Pfam" id="PF01494">
    <property type="entry name" value="FAD_binding_3"/>
    <property type="match status" value="1"/>
</dbReference>
<feature type="transmembrane region" description="Helical" evidence="7">
    <location>
        <begin position="625"/>
        <end position="644"/>
    </location>
</feature>
<keyword evidence="7" id="KW-1133">Transmembrane helix</keyword>
<keyword evidence="7" id="KW-0472">Membrane</keyword>
<comment type="similarity">
    <text evidence="2">Belongs to the paxM FAD-dependent monooxygenase family.</text>
</comment>
<dbReference type="InterPro" id="IPR002938">
    <property type="entry name" value="FAD-bd"/>
</dbReference>
<dbReference type="GO" id="GO:0004497">
    <property type="term" value="F:monooxygenase activity"/>
    <property type="evidence" value="ECO:0007669"/>
    <property type="project" value="InterPro"/>
</dbReference>
<feature type="domain" description="FAD-binding" evidence="8">
    <location>
        <begin position="37"/>
        <end position="396"/>
    </location>
</feature>
<evidence type="ECO:0000256" key="7">
    <source>
        <dbReference type="SAM" id="Phobius"/>
    </source>
</evidence>
<dbReference type="PANTHER" id="PTHR47356">
    <property type="entry name" value="FAD-DEPENDENT MONOOXYGENASE ASQG-RELATED"/>
    <property type="match status" value="1"/>
</dbReference>
<comment type="cofactor">
    <cofactor evidence="1">
        <name>FAD</name>
        <dbReference type="ChEBI" id="CHEBI:57692"/>
    </cofactor>
</comment>
<evidence type="ECO:0000256" key="5">
    <source>
        <dbReference type="ARBA" id="ARBA00023002"/>
    </source>
</evidence>
<evidence type="ECO:0000256" key="1">
    <source>
        <dbReference type="ARBA" id="ARBA00001974"/>
    </source>
</evidence>
<name>A0AAN9UIU6_9PEZI</name>
<feature type="region of interest" description="Disordered" evidence="6">
    <location>
        <begin position="443"/>
        <end position="470"/>
    </location>
</feature>
<keyword evidence="3" id="KW-0285">Flavoprotein</keyword>
<feature type="transmembrane region" description="Helical" evidence="7">
    <location>
        <begin position="699"/>
        <end position="720"/>
    </location>
</feature>
<feature type="transmembrane region" description="Helical" evidence="7">
    <location>
        <begin position="671"/>
        <end position="693"/>
    </location>
</feature>
<keyword evidence="4" id="KW-0274">FAD</keyword>
<dbReference type="Gene3D" id="3.50.50.60">
    <property type="entry name" value="FAD/NAD(P)-binding domain"/>
    <property type="match status" value="1"/>
</dbReference>
<comment type="caution">
    <text evidence="9">The sequence shown here is derived from an EMBL/GenBank/DDBJ whole genome shotgun (WGS) entry which is preliminary data.</text>
</comment>
<gene>
    <name evidence="9" type="ORF">SLS53_003223</name>
</gene>
<feature type="region of interest" description="Disordered" evidence="6">
    <location>
        <begin position="1"/>
        <end position="30"/>
    </location>
</feature>
<keyword evidence="5" id="KW-0560">Oxidoreductase</keyword>
<dbReference type="InterPro" id="IPR036188">
    <property type="entry name" value="FAD/NAD-bd_sf"/>
</dbReference>
<evidence type="ECO:0000313" key="10">
    <source>
        <dbReference type="Proteomes" id="UP001320245"/>
    </source>
</evidence>
<keyword evidence="7" id="KW-0812">Transmembrane</keyword>
<feature type="compositionally biased region" description="Basic and acidic residues" evidence="6">
    <location>
        <begin position="443"/>
        <end position="452"/>
    </location>
</feature>
<keyword evidence="10" id="KW-1185">Reference proteome</keyword>
<dbReference type="PANTHER" id="PTHR47356:SF2">
    <property type="entry name" value="FAD-BINDING DOMAIN-CONTAINING PROTEIN-RELATED"/>
    <property type="match status" value="1"/>
</dbReference>
<proteinExistence type="inferred from homology"/>
<feature type="transmembrane region" description="Helical" evidence="7">
    <location>
        <begin position="37"/>
        <end position="55"/>
    </location>
</feature>
<accession>A0AAN9UIU6</accession>
<reference evidence="9 10" key="1">
    <citation type="journal article" date="2023" name="PLoS ONE">
        <title>Cytospora paraplurivora sp. nov. isolated from orchards with fruit tree decline syndrome in Ontario, Canada.</title>
        <authorList>
            <person name="Ilyukhin E."/>
            <person name="Nguyen H.D.T."/>
            <person name="Castle A.J."/>
            <person name="Ellouze W."/>
        </authorList>
    </citation>
    <scope>NUCLEOTIDE SEQUENCE [LARGE SCALE GENOMIC DNA]</scope>
    <source>
        <strain evidence="9 10">FDS-564</strain>
    </source>
</reference>
<evidence type="ECO:0000256" key="6">
    <source>
        <dbReference type="SAM" id="MobiDB-lite"/>
    </source>
</evidence>
<evidence type="ECO:0000256" key="4">
    <source>
        <dbReference type="ARBA" id="ARBA00022827"/>
    </source>
</evidence>